<dbReference type="HOGENOM" id="CLU_2990676_0_0_4"/>
<dbReference type="Proteomes" id="UP000003009">
    <property type="component" value="Unassembled WGS sequence"/>
</dbReference>
<name>C4GI01_9NEIS</name>
<dbReference type="AlphaFoldDB" id="C4GI01"/>
<proteinExistence type="predicted"/>
<sequence length="57" mass="6106">MVCVVLGLNGGQPENGLEGVLPKRIFCFQAAYGFVKRCFRRGFCLCVLGGALVKQAA</sequence>
<reference evidence="1" key="1">
    <citation type="submission" date="2009-04" db="EMBL/GenBank/DDBJ databases">
        <authorList>
            <person name="Weinstock G."/>
            <person name="Sodergren E."/>
            <person name="Clifton S."/>
            <person name="Fulton L."/>
            <person name="Fulton B."/>
            <person name="Courtney L."/>
            <person name="Fronick C."/>
            <person name="Harrison M."/>
            <person name="Strong C."/>
            <person name="Farmer C."/>
            <person name="Delahaunty K."/>
            <person name="Markovic C."/>
            <person name="Hall O."/>
            <person name="Minx P."/>
            <person name="Tomlinson C."/>
            <person name="Mitreva M."/>
            <person name="Nelson J."/>
            <person name="Hou S."/>
            <person name="Wollam A."/>
            <person name="Pepin K.H."/>
            <person name="Johnson M."/>
            <person name="Bhonagiri V."/>
            <person name="Nash W.E."/>
            <person name="Warren W."/>
            <person name="Chinwalla A."/>
            <person name="Mardis E.R."/>
            <person name="Wilson R.K."/>
        </authorList>
    </citation>
    <scope>NUCLEOTIDE SEQUENCE [LARGE SCALE GENOMIC DNA]</scope>
    <source>
        <strain evidence="1">ATCC 51147</strain>
    </source>
</reference>
<accession>C4GI01</accession>
<comment type="caution">
    <text evidence="1">The sequence shown here is derived from an EMBL/GenBank/DDBJ whole genome shotgun (WGS) entry which is preliminary data.</text>
</comment>
<gene>
    <name evidence="1" type="ORF">GCWU000324_00488</name>
</gene>
<evidence type="ECO:0000313" key="2">
    <source>
        <dbReference type="Proteomes" id="UP000003009"/>
    </source>
</evidence>
<protein>
    <submittedName>
        <fullName evidence="1">Uncharacterized protein</fullName>
    </submittedName>
</protein>
<organism evidence="1 2">
    <name type="scientific">Kingella oralis ATCC 51147</name>
    <dbReference type="NCBI Taxonomy" id="629741"/>
    <lineage>
        <taxon>Bacteria</taxon>
        <taxon>Pseudomonadati</taxon>
        <taxon>Pseudomonadota</taxon>
        <taxon>Betaproteobacteria</taxon>
        <taxon>Neisseriales</taxon>
        <taxon>Neisseriaceae</taxon>
        <taxon>Kingella</taxon>
    </lineage>
</organism>
<dbReference type="EMBL" id="ACJW02000002">
    <property type="protein sequence ID" value="EEP68588.1"/>
    <property type="molecule type" value="Genomic_DNA"/>
</dbReference>
<evidence type="ECO:0000313" key="1">
    <source>
        <dbReference type="EMBL" id="EEP68588.1"/>
    </source>
</evidence>
<keyword evidence="2" id="KW-1185">Reference proteome</keyword>